<dbReference type="PROSITE" id="PS51257">
    <property type="entry name" value="PROKAR_LIPOPROTEIN"/>
    <property type="match status" value="1"/>
</dbReference>
<dbReference type="RefSeq" id="WP_119377536.1">
    <property type="nucleotide sequence ID" value="NZ_QWFX01000016.1"/>
</dbReference>
<dbReference type="OrthoDB" id="9814069at2"/>
<evidence type="ECO:0008006" key="4">
    <source>
        <dbReference type="Google" id="ProtNLM"/>
    </source>
</evidence>
<dbReference type="AlphaFoldDB" id="A0A399R7B1"/>
<accession>A0A399R7B1</accession>
<name>A0A399R7B1_9PROT</name>
<proteinExistence type="predicted"/>
<dbReference type="EMBL" id="QWFX01000016">
    <property type="protein sequence ID" value="RIJ26643.1"/>
    <property type="molecule type" value="Genomic_DNA"/>
</dbReference>
<feature type="region of interest" description="Disordered" evidence="1">
    <location>
        <begin position="275"/>
        <end position="294"/>
    </location>
</feature>
<dbReference type="Gene3D" id="1.25.40.10">
    <property type="entry name" value="Tetratricopeptide repeat domain"/>
    <property type="match status" value="1"/>
</dbReference>
<dbReference type="InterPro" id="IPR011990">
    <property type="entry name" value="TPR-like_helical_dom_sf"/>
</dbReference>
<organism evidence="2 3">
    <name type="scientific">Henriciella mobilis</name>
    <dbReference type="NCBI Taxonomy" id="2305467"/>
    <lineage>
        <taxon>Bacteria</taxon>
        <taxon>Pseudomonadati</taxon>
        <taxon>Pseudomonadota</taxon>
        <taxon>Alphaproteobacteria</taxon>
        <taxon>Hyphomonadales</taxon>
        <taxon>Hyphomonadaceae</taxon>
        <taxon>Henriciella</taxon>
    </lineage>
</organism>
<protein>
    <recommendedName>
        <fullName evidence="4">Tetratricopeptide repeat protein</fullName>
    </recommendedName>
</protein>
<comment type="caution">
    <text evidence="2">The sequence shown here is derived from an EMBL/GenBank/DDBJ whole genome shotgun (WGS) entry which is preliminary data.</text>
</comment>
<evidence type="ECO:0000313" key="2">
    <source>
        <dbReference type="EMBL" id="RIJ26643.1"/>
    </source>
</evidence>
<sequence length="403" mass="44082">MQMTARTIWLAAGAITVLGGCAGGGLLPSEYAYLNTTPEQAEQWIDECEGNENDAVRKLRHCELAIKWIEREAPGHPDYGFVLVSAGNLYFEQARWLDAERVYSDAIDAGEPGLGHGNRGYVYEQLGRWEEAYADFDAAYQASGDRTYLEDAVVLDYALDAARLFDVYYTGFACRAVGADSFLNPDAEIAVHVVAADATYAKATHFPQNSASYKGVRNGHVHRGQGLRVFNAIGLEPFTLSVMMWEVDNGSNAVDVAVFYGSMLAGKKAVPSTGARWGPRSAGTMRSGQADGRVAVKNPAPQYETTSPSPGPIHDAIASPLKSFFGTEPDYLGGHDFTNLIGADIMESEAKVENGIYYDFKSSHRRGGFDCSAYFVLEEFEQDEADYVDAVNWVIDGNDIRDY</sequence>
<dbReference type="SUPFAM" id="SSF48452">
    <property type="entry name" value="TPR-like"/>
    <property type="match status" value="1"/>
</dbReference>
<gene>
    <name evidence="2" type="ORF">D1223_16960</name>
</gene>
<dbReference type="Proteomes" id="UP000266385">
    <property type="component" value="Unassembled WGS sequence"/>
</dbReference>
<evidence type="ECO:0000313" key="3">
    <source>
        <dbReference type="Proteomes" id="UP000266385"/>
    </source>
</evidence>
<evidence type="ECO:0000256" key="1">
    <source>
        <dbReference type="SAM" id="MobiDB-lite"/>
    </source>
</evidence>
<reference evidence="2 3" key="1">
    <citation type="submission" date="2018-08" db="EMBL/GenBank/DDBJ databases">
        <title>Henriciella mobilis sp. nov., isolated from seawater.</title>
        <authorList>
            <person name="Cheng H."/>
            <person name="Wu Y.-H."/>
            <person name="Xu X.-W."/>
            <person name="Guo L.-L."/>
        </authorList>
    </citation>
    <scope>NUCLEOTIDE SEQUENCE [LARGE SCALE GENOMIC DNA]</scope>
    <source>
        <strain evidence="2 3">JN25</strain>
    </source>
</reference>
<keyword evidence="3" id="KW-1185">Reference proteome</keyword>